<gene>
    <name evidence="3" type="ORF">L486_03730</name>
</gene>
<feature type="region of interest" description="Disordered" evidence="1">
    <location>
        <begin position="174"/>
        <end position="267"/>
    </location>
</feature>
<protein>
    <recommendedName>
        <fullName evidence="5">MARVEL domain-containing protein</fullName>
    </recommendedName>
</protein>
<evidence type="ECO:0000256" key="2">
    <source>
        <dbReference type="SAM" id="Phobius"/>
    </source>
</evidence>
<keyword evidence="4" id="KW-1185">Reference proteome</keyword>
<feature type="compositionally biased region" description="Low complexity" evidence="1">
    <location>
        <begin position="207"/>
        <end position="223"/>
    </location>
</feature>
<feature type="transmembrane region" description="Helical" evidence="2">
    <location>
        <begin position="118"/>
        <end position="143"/>
    </location>
</feature>
<dbReference type="EMBL" id="KI669461">
    <property type="protein sequence ID" value="OCF59227.1"/>
    <property type="molecule type" value="Genomic_DNA"/>
</dbReference>
<feature type="transmembrane region" description="Helical" evidence="2">
    <location>
        <begin position="52"/>
        <end position="71"/>
    </location>
</feature>
<accession>A0A1B9IUN6</accession>
<feature type="compositionally biased region" description="Low complexity" evidence="1">
    <location>
        <begin position="240"/>
        <end position="249"/>
    </location>
</feature>
<keyword evidence="2" id="KW-1133">Transmembrane helix</keyword>
<dbReference type="Proteomes" id="UP000092583">
    <property type="component" value="Unassembled WGS sequence"/>
</dbReference>
<keyword evidence="2" id="KW-0812">Transmembrane</keyword>
<reference evidence="3 4" key="1">
    <citation type="submission" date="2013-07" db="EMBL/GenBank/DDBJ databases">
        <title>The Genome Sequence of Kwoniella mangroviensis CBS10435.</title>
        <authorList>
            <consortium name="The Broad Institute Genome Sequencing Platform"/>
            <person name="Cuomo C."/>
            <person name="Litvintseva A."/>
            <person name="Chen Y."/>
            <person name="Heitman J."/>
            <person name="Sun S."/>
            <person name="Springer D."/>
            <person name="Dromer F."/>
            <person name="Young S.K."/>
            <person name="Zeng Q."/>
            <person name="Gargeya S."/>
            <person name="Fitzgerald M."/>
            <person name="Abouelleil A."/>
            <person name="Alvarado L."/>
            <person name="Berlin A.M."/>
            <person name="Chapman S.B."/>
            <person name="Dewar J."/>
            <person name="Goldberg J."/>
            <person name="Griggs A."/>
            <person name="Gujja S."/>
            <person name="Hansen M."/>
            <person name="Howarth C."/>
            <person name="Imamovic A."/>
            <person name="Larimer J."/>
            <person name="McCowan C."/>
            <person name="Murphy C."/>
            <person name="Pearson M."/>
            <person name="Priest M."/>
            <person name="Roberts A."/>
            <person name="Saif S."/>
            <person name="Shea T."/>
            <person name="Sykes S."/>
            <person name="Wortman J."/>
            <person name="Nusbaum C."/>
            <person name="Birren B."/>
        </authorList>
    </citation>
    <scope>NUCLEOTIDE SEQUENCE [LARGE SCALE GENOMIC DNA]</scope>
    <source>
        <strain evidence="3 4">CBS 10435</strain>
    </source>
</reference>
<keyword evidence="2" id="KW-0472">Membrane</keyword>
<name>A0A1B9IUN6_9TREE</name>
<organism evidence="3 4">
    <name type="scientific">Kwoniella mangroviensis CBS 10435</name>
    <dbReference type="NCBI Taxonomy" id="1331196"/>
    <lineage>
        <taxon>Eukaryota</taxon>
        <taxon>Fungi</taxon>
        <taxon>Dikarya</taxon>
        <taxon>Basidiomycota</taxon>
        <taxon>Agaricomycotina</taxon>
        <taxon>Tremellomycetes</taxon>
        <taxon>Tremellales</taxon>
        <taxon>Cryptococcaceae</taxon>
        <taxon>Kwoniella</taxon>
    </lineage>
</organism>
<evidence type="ECO:0008006" key="5">
    <source>
        <dbReference type="Google" id="ProtNLM"/>
    </source>
</evidence>
<dbReference type="AlphaFoldDB" id="A0A1B9IUN6"/>
<sequence length="267" mass="28396">MSFIPLLTTSLKGFAAFWSLVLFAVSAAFISKSNSYFGSGPVNASNFAAGNALIAGGILFLIYLGVALFFIFRFPDHILISVMVDTIMFGIFFVYFLASTAALSTEASFFSRWDDVDTWASLGNAAVGLGWVMTFLVLGILLLEVIYTLKHFGGTYSTWRTPFNQLVSYGAPGSSNKAGTEGGISSSVPMTTRTPNVGSQHTYQSNAQQAYAAPAPAPAGQQATGEPDEPHHIITPYTHQGNAQGQGQQVNEKLSPYQGQLPPGAAA</sequence>
<evidence type="ECO:0000313" key="4">
    <source>
        <dbReference type="Proteomes" id="UP000092583"/>
    </source>
</evidence>
<proteinExistence type="predicted"/>
<dbReference type="STRING" id="1331196.A0A1B9IUN6"/>
<feature type="transmembrane region" description="Helical" evidence="2">
    <location>
        <begin position="78"/>
        <end position="98"/>
    </location>
</feature>
<evidence type="ECO:0000313" key="3">
    <source>
        <dbReference type="EMBL" id="OCF59227.1"/>
    </source>
</evidence>
<feature type="compositionally biased region" description="Polar residues" evidence="1">
    <location>
        <begin position="174"/>
        <end position="206"/>
    </location>
</feature>
<dbReference type="OrthoDB" id="2564117at2759"/>
<evidence type="ECO:0000256" key="1">
    <source>
        <dbReference type="SAM" id="MobiDB-lite"/>
    </source>
</evidence>
<reference evidence="4" key="2">
    <citation type="submission" date="2013-12" db="EMBL/GenBank/DDBJ databases">
        <title>Evolution of pathogenesis and genome organization in the Tremellales.</title>
        <authorList>
            <person name="Cuomo C."/>
            <person name="Litvintseva A."/>
            <person name="Heitman J."/>
            <person name="Chen Y."/>
            <person name="Sun S."/>
            <person name="Springer D."/>
            <person name="Dromer F."/>
            <person name="Young S."/>
            <person name="Zeng Q."/>
            <person name="Chapman S."/>
            <person name="Gujja S."/>
            <person name="Saif S."/>
            <person name="Birren B."/>
        </authorList>
    </citation>
    <scope>NUCLEOTIDE SEQUENCE [LARGE SCALE GENOMIC DNA]</scope>
    <source>
        <strain evidence="4">CBS 10435</strain>
    </source>
</reference>